<proteinExistence type="predicted"/>
<dbReference type="InterPro" id="IPR003594">
    <property type="entry name" value="HATPase_dom"/>
</dbReference>
<evidence type="ECO:0000256" key="13">
    <source>
        <dbReference type="SAM" id="Phobius"/>
    </source>
</evidence>
<evidence type="ECO:0000259" key="15">
    <source>
        <dbReference type="PROSITE" id="PS50885"/>
    </source>
</evidence>
<dbReference type="Proteomes" id="UP000634919">
    <property type="component" value="Unassembled WGS sequence"/>
</dbReference>
<keyword evidence="8" id="KW-0418">Kinase</keyword>
<keyword evidence="6 13" id="KW-0812">Transmembrane</keyword>
<keyword evidence="10 13" id="KW-1133">Transmembrane helix</keyword>
<evidence type="ECO:0000256" key="8">
    <source>
        <dbReference type="ARBA" id="ARBA00022777"/>
    </source>
</evidence>
<evidence type="ECO:0000256" key="10">
    <source>
        <dbReference type="ARBA" id="ARBA00022989"/>
    </source>
</evidence>
<dbReference type="Pfam" id="PF00512">
    <property type="entry name" value="HisKA"/>
    <property type="match status" value="1"/>
</dbReference>
<dbReference type="InterPro" id="IPR050428">
    <property type="entry name" value="TCS_sensor_his_kinase"/>
</dbReference>
<dbReference type="Gene3D" id="1.10.287.130">
    <property type="match status" value="1"/>
</dbReference>
<dbReference type="GO" id="GO:0005524">
    <property type="term" value="F:ATP binding"/>
    <property type="evidence" value="ECO:0007669"/>
    <property type="project" value="UniProtKB-KW"/>
</dbReference>
<dbReference type="SUPFAM" id="SSF47384">
    <property type="entry name" value="Homodimeric domain of signal transducing histidine kinase"/>
    <property type="match status" value="1"/>
</dbReference>
<name>A0ABR8SC37_9BURK</name>
<gene>
    <name evidence="16" type="ORF">H9646_11090</name>
</gene>
<comment type="catalytic activity">
    <reaction evidence="1">
        <text>ATP + protein L-histidine = ADP + protein N-phospho-L-histidine.</text>
        <dbReference type="EC" id="2.7.13.3"/>
    </reaction>
</comment>
<dbReference type="SUPFAM" id="SSF55874">
    <property type="entry name" value="ATPase domain of HSP90 chaperone/DNA topoisomerase II/histidine kinase"/>
    <property type="match status" value="1"/>
</dbReference>
<evidence type="ECO:0000256" key="1">
    <source>
        <dbReference type="ARBA" id="ARBA00000085"/>
    </source>
</evidence>
<comment type="subcellular location">
    <subcellularLocation>
        <location evidence="2">Membrane</location>
        <topology evidence="2">Multi-pass membrane protein</topology>
    </subcellularLocation>
</comment>
<dbReference type="PRINTS" id="PR00344">
    <property type="entry name" value="BCTRLSENSOR"/>
</dbReference>
<evidence type="ECO:0000256" key="3">
    <source>
        <dbReference type="ARBA" id="ARBA00012438"/>
    </source>
</evidence>
<dbReference type="PANTHER" id="PTHR45436">
    <property type="entry name" value="SENSOR HISTIDINE KINASE YKOH"/>
    <property type="match status" value="1"/>
</dbReference>
<evidence type="ECO:0000256" key="11">
    <source>
        <dbReference type="ARBA" id="ARBA00023012"/>
    </source>
</evidence>
<keyword evidence="5" id="KW-0808">Transferase</keyword>
<dbReference type="SMART" id="SM00388">
    <property type="entry name" value="HisKA"/>
    <property type="match status" value="1"/>
</dbReference>
<dbReference type="EMBL" id="JACSQK010000005">
    <property type="protein sequence ID" value="MBD7961032.1"/>
    <property type="molecule type" value="Genomic_DNA"/>
</dbReference>
<evidence type="ECO:0000256" key="7">
    <source>
        <dbReference type="ARBA" id="ARBA00022741"/>
    </source>
</evidence>
<evidence type="ECO:0000313" key="16">
    <source>
        <dbReference type="EMBL" id="MBD7961032.1"/>
    </source>
</evidence>
<dbReference type="SMART" id="SM00387">
    <property type="entry name" value="HATPase_c"/>
    <property type="match status" value="1"/>
</dbReference>
<comment type="caution">
    <text evidence="16">The sequence shown here is derived from an EMBL/GenBank/DDBJ whole genome shotgun (WGS) entry which is preliminary data.</text>
</comment>
<reference evidence="16 17" key="1">
    <citation type="submission" date="2020-08" db="EMBL/GenBank/DDBJ databases">
        <title>A Genomic Blueprint of the Chicken Gut Microbiome.</title>
        <authorList>
            <person name="Gilroy R."/>
            <person name="Ravi A."/>
            <person name="Getino M."/>
            <person name="Pursley I."/>
            <person name="Horton D.L."/>
            <person name="Alikhan N.-F."/>
            <person name="Baker D."/>
            <person name="Gharbi K."/>
            <person name="Hall N."/>
            <person name="Watson M."/>
            <person name="Adriaenssens E.M."/>
            <person name="Foster-Nyarko E."/>
            <person name="Jarju S."/>
            <person name="Secka A."/>
            <person name="Antonio M."/>
            <person name="Oren A."/>
            <person name="Chaudhuri R."/>
            <person name="La Ragione R.M."/>
            <person name="Hildebrand F."/>
            <person name="Pallen M.J."/>
        </authorList>
    </citation>
    <scope>NUCLEOTIDE SEQUENCE [LARGE SCALE GENOMIC DNA]</scope>
    <source>
        <strain evidence="16 17">Sa2CVA6</strain>
    </source>
</reference>
<dbReference type="InterPro" id="IPR003661">
    <property type="entry name" value="HisK_dim/P_dom"/>
</dbReference>
<evidence type="ECO:0000256" key="12">
    <source>
        <dbReference type="ARBA" id="ARBA00023136"/>
    </source>
</evidence>
<dbReference type="InterPro" id="IPR003660">
    <property type="entry name" value="HAMP_dom"/>
</dbReference>
<keyword evidence="4" id="KW-0597">Phosphoprotein</keyword>
<keyword evidence="9 16" id="KW-0067">ATP-binding</keyword>
<dbReference type="PANTHER" id="PTHR45436:SF14">
    <property type="entry name" value="SENSOR PROTEIN QSEC"/>
    <property type="match status" value="1"/>
</dbReference>
<keyword evidence="7" id="KW-0547">Nucleotide-binding</keyword>
<evidence type="ECO:0000256" key="2">
    <source>
        <dbReference type="ARBA" id="ARBA00004141"/>
    </source>
</evidence>
<dbReference type="InterPro" id="IPR036890">
    <property type="entry name" value="HATPase_C_sf"/>
</dbReference>
<feature type="domain" description="HAMP" evidence="15">
    <location>
        <begin position="178"/>
        <end position="230"/>
    </location>
</feature>
<dbReference type="Pfam" id="PF02518">
    <property type="entry name" value="HATPase_c"/>
    <property type="match status" value="1"/>
</dbReference>
<feature type="domain" description="Histidine kinase" evidence="14">
    <location>
        <begin position="238"/>
        <end position="475"/>
    </location>
</feature>
<sequence>MKSLRWRLLATLGIAIFVLWSSMAAWMFTSIRRELISVLDDRLIASTRMVAGIVQQFSHEQIQSASVPGKHVDLTSVIARDGVACEVSLVRAEVELLPLARTENSPGFDSLQGTGFGRIDKGGKLWRTYVLEENGIRIATADRIDVREGLVQSFAYAMVLPFAMALLGLLAITWWACTKGLEPLRRLQHTLAKRPPQDGTPIEDGRDIEELAPMVNSLNALLLRMNATIEHERRWTADAAHELRTPLTAIKTHVQVTQLLVQRELKLMPGQSCLAAEQIQQSLEYTMSGITHMHDTLEQLLMLARVESGSALDTRKLSGIAIVGAFERACEQSQQHAAEQGHTAQLQAQVSPGAPQDWQSWQVALPAPLLVCAVSNLVDNALRHHQGQEPVTAHLELQEQAGQVCISIRDHGPGMSQAECEQALRRFWRKNPSSQGSGLGLTIVQRIVDSVQGHLTVQPAPGGGLKVHLHLPVVLCQSAECAA</sequence>
<protein>
    <recommendedName>
        <fullName evidence="3">histidine kinase</fullName>
        <ecNumber evidence="3">2.7.13.3</ecNumber>
    </recommendedName>
</protein>
<evidence type="ECO:0000256" key="9">
    <source>
        <dbReference type="ARBA" id="ARBA00022840"/>
    </source>
</evidence>
<feature type="transmembrane region" description="Helical" evidence="13">
    <location>
        <begin position="154"/>
        <end position="177"/>
    </location>
</feature>
<evidence type="ECO:0000259" key="14">
    <source>
        <dbReference type="PROSITE" id="PS50109"/>
    </source>
</evidence>
<evidence type="ECO:0000256" key="5">
    <source>
        <dbReference type="ARBA" id="ARBA00022679"/>
    </source>
</evidence>
<accession>A0ABR8SC37</accession>
<dbReference type="InterPro" id="IPR005467">
    <property type="entry name" value="His_kinase_dom"/>
</dbReference>
<dbReference type="PROSITE" id="PS50885">
    <property type="entry name" value="HAMP"/>
    <property type="match status" value="1"/>
</dbReference>
<evidence type="ECO:0000256" key="4">
    <source>
        <dbReference type="ARBA" id="ARBA00022553"/>
    </source>
</evidence>
<dbReference type="EC" id="2.7.13.3" evidence="3"/>
<keyword evidence="11" id="KW-0902">Two-component regulatory system</keyword>
<dbReference type="InterPro" id="IPR004358">
    <property type="entry name" value="Sig_transdc_His_kin-like_C"/>
</dbReference>
<dbReference type="RefSeq" id="WP_191723427.1">
    <property type="nucleotide sequence ID" value="NZ_JACSQK010000005.1"/>
</dbReference>
<keyword evidence="17" id="KW-1185">Reference proteome</keyword>
<evidence type="ECO:0000313" key="17">
    <source>
        <dbReference type="Proteomes" id="UP000634919"/>
    </source>
</evidence>
<dbReference type="CDD" id="cd00082">
    <property type="entry name" value="HisKA"/>
    <property type="match status" value="1"/>
</dbReference>
<dbReference type="Gene3D" id="3.30.565.10">
    <property type="entry name" value="Histidine kinase-like ATPase, C-terminal domain"/>
    <property type="match status" value="1"/>
</dbReference>
<evidence type="ECO:0000256" key="6">
    <source>
        <dbReference type="ARBA" id="ARBA00022692"/>
    </source>
</evidence>
<keyword evidence="12 13" id="KW-0472">Membrane</keyword>
<dbReference type="PROSITE" id="PS50109">
    <property type="entry name" value="HIS_KIN"/>
    <property type="match status" value="1"/>
</dbReference>
<dbReference type="InterPro" id="IPR036097">
    <property type="entry name" value="HisK_dim/P_sf"/>
</dbReference>
<organism evidence="16 17">
    <name type="scientific">Comamonas avium</name>
    <dbReference type="NCBI Taxonomy" id="2762231"/>
    <lineage>
        <taxon>Bacteria</taxon>
        <taxon>Pseudomonadati</taxon>
        <taxon>Pseudomonadota</taxon>
        <taxon>Betaproteobacteria</taxon>
        <taxon>Burkholderiales</taxon>
        <taxon>Comamonadaceae</taxon>
        <taxon>Comamonas</taxon>
    </lineage>
</organism>